<evidence type="ECO:0000313" key="7">
    <source>
        <dbReference type="Proteomes" id="UP000585363"/>
    </source>
</evidence>
<comment type="pathway">
    <text evidence="2">Purine metabolism; 3',5'-cyclic di-GMP biosynthesis.</text>
</comment>
<dbReference type="Pfam" id="PF01590">
    <property type="entry name" value="GAF"/>
    <property type="match status" value="1"/>
</dbReference>
<dbReference type="Proteomes" id="UP000585363">
    <property type="component" value="Unassembled WGS sequence"/>
</dbReference>
<keyword evidence="7" id="KW-1185">Reference proteome</keyword>
<dbReference type="EC" id="2.7.7.65" evidence="3"/>
<evidence type="ECO:0000313" key="6">
    <source>
        <dbReference type="EMBL" id="NMP28145.1"/>
    </source>
</evidence>
<dbReference type="InterPro" id="IPR029787">
    <property type="entry name" value="Nucleotide_cyclase"/>
</dbReference>
<dbReference type="PROSITE" id="PS50887">
    <property type="entry name" value="GGDEF"/>
    <property type="match status" value="1"/>
</dbReference>
<dbReference type="Pfam" id="PF00990">
    <property type="entry name" value="GGDEF"/>
    <property type="match status" value="1"/>
</dbReference>
<sequence>MTDNNEDTRLHALYAMGILDTRAEERFDRLTRIAAKLFDVPITLVSLVDKDRQWFKSKFGLTINSTPRIDSFCTVVVEEGKALVVNDAMKDYRFSEKSLVTGEPYIRFYAGYPVKLPDGEIAGAICIIDTHPRSLSEIEFGLLKDLAEVVEDEFRIIALATIDSLTGICNRRSFSMIAEETLRKAKKRKKKFSISLIDLDNFKRINDTWGHSEGNAALIAFSNILDDLAHDHNIIARLGGDEFGILLPDTAIRGANKFINDLSAALASYNMTSNKPHKLSFSAGTVEFDEKKHQTLGEMLKDADDRMYLVKRNRKQLESLANTTSAS</sequence>
<dbReference type="InterPro" id="IPR000160">
    <property type="entry name" value="GGDEF_dom"/>
</dbReference>
<accession>A0A848MKA7</accession>
<feature type="domain" description="GGDEF" evidence="5">
    <location>
        <begin position="190"/>
        <end position="323"/>
    </location>
</feature>
<proteinExistence type="predicted"/>
<evidence type="ECO:0000256" key="4">
    <source>
        <dbReference type="ARBA" id="ARBA00034247"/>
    </source>
</evidence>
<name>A0A848MKA7_9GAMM</name>
<comment type="caution">
    <text evidence="6">The sequence shown here is derived from an EMBL/GenBank/DDBJ whole genome shotgun (WGS) entry which is preliminary data.</text>
</comment>
<dbReference type="SUPFAM" id="SSF55781">
    <property type="entry name" value="GAF domain-like"/>
    <property type="match status" value="1"/>
</dbReference>
<protein>
    <recommendedName>
        <fullName evidence="3">diguanylate cyclase</fullName>
        <ecNumber evidence="3">2.7.7.65</ecNumber>
    </recommendedName>
</protein>
<evidence type="ECO:0000256" key="1">
    <source>
        <dbReference type="ARBA" id="ARBA00001946"/>
    </source>
</evidence>
<reference evidence="6 7" key="1">
    <citation type="submission" date="2020-01" db="EMBL/GenBank/DDBJ databases">
        <authorList>
            <person name="Lee S.D."/>
        </authorList>
    </citation>
    <scope>NUCLEOTIDE SEQUENCE [LARGE SCALE GENOMIC DNA]</scope>
    <source>
        <strain evidence="6 7">SAP-1</strain>
    </source>
</reference>
<dbReference type="PANTHER" id="PTHR43102:SF2">
    <property type="entry name" value="GAF DOMAIN-CONTAINING PROTEIN"/>
    <property type="match status" value="1"/>
</dbReference>
<dbReference type="NCBIfam" id="TIGR00254">
    <property type="entry name" value="GGDEF"/>
    <property type="match status" value="1"/>
</dbReference>
<comment type="catalytic activity">
    <reaction evidence="4">
        <text>2 GTP = 3',3'-c-di-GMP + 2 diphosphate</text>
        <dbReference type="Rhea" id="RHEA:24898"/>
        <dbReference type="ChEBI" id="CHEBI:33019"/>
        <dbReference type="ChEBI" id="CHEBI:37565"/>
        <dbReference type="ChEBI" id="CHEBI:58805"/>
        <dbReference type="EC" id="2.7.7.65"/>
    </reaction>
</comment>
<evidence type="ECO:0000259" key="5">
    <source>
        <dbReference type="PROSITE" id="PS50887"/>
    </source>
</evidence>
<evidence type="ECO:0000256" key="3">
    <source>
        <dbReference type="ARBA" id="ARBA00012528"/>
    </source>
</evidence>
<dbReference type="AlphaFoldDB" id="A0A848MKA7"/>
<dbReference type="RefSeq" id="WP_169403840.1">
    <property type="nucleotide sequence ID" value="NZ_JAADJU010000007.1"/>
</dbReference>
<dbReference type="EMBL" id="JAADJU010000007">
    <property type="protein sequence ID" value="NMP28145.1"/>
    <property type="molecule type" value="Genomic_DNA"/>
</dbReference>
<dbReference type="FunFam" id="3.30.70.270:FF:000001">
    <property type="entry name" value="Diguanylate cyclase domain protein"/>
    <property type="match status" value="1"/>
</dbReference>
<reference evidence="6 7" key="2">
    <citation type="submission" date="2020-06" db="EMBL/GenBank/DDBJ databases">
        <title>Polyphasic characterization of a Rahnella strain isolated from tree sap.</title>
        <authorList>
            <person name="Kim I.S."/>
        </authorList>
    </citation>
    <scope>NUCLEOTIDE SEQUENCE [LARGE SCALE GENOMIC DNA]</scope>
    <source>
        <strain evidence="6 7">SAP-1</strain>
    </source>
</reference>
<organism evidence="6 7">
    <name type="scientific">Rouxiella aceris</name>
    <dbReference type="NCBI Taxonomy" id="2703884"/>
    <lineage>
        <taxon>Bacteria</taxon>
        <taxon>Pseudomonadati</taxon>
        <taxon>Pseudomonadota</taxon>
        <taxon>Gammaproteobacteria</taxon>
        <taxon>Enterobacterales</taxon>
        <taxon>Yersiniaceae</taxon>
        <taxon>Rouxiella</taxon>
    </lineage>
</organism>
<evidence type="ECO:0000256" key="2">
    <source>
        <dbReference type="ARBA" id="ARBA00004665"/>
    </source>
</evidence>
<dbReference type="SMART" id="SM00267">
    <property type="entry name" value="GGDEF"/>
    <property type="match status" value="1"/>
</dbReference>
<gene>
    <name evidence="6" type="ORF">GW590_14880</name>
</gene>
<dbReference type="SMART" id="SM00065">
    <property type="entry name" value="GAF"/>
    <property type="match status" value="1"/>
</dbReference>
<dbReference type="Gene3D" id="3.30.70.270">
    <property type="match status" value="1"/>
</dbReference>
<dbReference type="InterPro" id="IPR003018">
    <property type="entry name" value="GAF"/>
</dbReference>
<dbReference type="SUPFAM" id="SSF55073">
    <property type="entry name" value="Nucleotide cyclase"/>
    <property type="match status" value="1"/>
</dbReference>
<dbReference type="Gene3D" id="3.30.450.40">
    <property type="match status" value="1"/>
</dbReference>
<dbReference type="GO" id="GO:0052621">
    <property type="term" value="F:diguanylate cyclase activity"/>
    <property type="evidence" value="ECO:0007669"/>
    <property type="project" value="UniProtKB-EC"/>
</dbReference>
<dbReference type="InterPro" id="IPR043128">
    <property type="entry name" value="Rev_trsase/Diguanyl_cyclase"/>
</dbReference>
<dbReference type="CDD" id="cd01949">
    <property type="entry name" value="GGDEF"/>
    <property type="match status" value="1"/>
</dbReference>
<comment type="cofactor">
    <cofactor evidence="1">
        <name>Mg(2+)</name>
        <dbReference type="ChEBI" id="CHEBI:18420"/>
    </cofactor>
</comment>
<dbReference type="PANTHER" id="PTHR43102">
    <property type="entry name" value="SLR1143 PROTEIN"/>
    <property type="match status" value="1"/>
</dbReference>
<dbReference type="InterPro" id="IPR029016">
    <property type="entry name" value="GAF-like_dom_sf"/>
</dbReference>